<feature type="domain" description="DUF676" evidence="1">
    <location>
        <begin position="12"/>
        <end position="169"/>
    </location>
</feature>
<dbReference type="AlphaFoldDB" id="A0A1V9Z5Q7"/>
<organism evidence="2 3">
    <name type="scientific">Thraustotheca clavata</name>
    <dbReference type="NCBI Taxonomy" id="74557"/>
    <lineage>
        <taxon>Eukaryota</taxon>
        <taxon>Sar</taxon>
        <taxon>Stramenopiles</taxon>
        <taxon>Oomycota</taxon>
        <taxon>Saprolegniomycetes</taxon>
        <taxon>Saprolegniales</taxon>
        <taxon>Achlyaceae</taxon>
        <taxon>Thraustotheca</taxon>
    </lineage>
</organism>
<sequence length="408" mass="45949">MNEDLDNQVLTDTTHLVVLQHGLHGGPRDYNTLEYILKQTFGCEPGLCIFAAQSNSIGLMLTHDGADNGGIRLADEIESIAANCPKLEKISFIGHSLGGLYVRYCIGVLYSRGFFDRIKPMNVITLAAPHFGIRVPSKRRYLNAVVNTFCCKMFGRTGAQFVLKDQATPQTIDLAHPNIAIDPPAFQDATGKFEIQLPEPNDGYRMLFYRLHAKHLSVYFSDNDEDTLFEFDLTGYEAILFVPTSPSNVDTESNQFIESATHDTILQLKGYHHGEKMDIEIRIETNVDWALCHALLLRLGSLRCVNYCGDKSRVRGSELEPQPIPSLMQCLAQGCFLWGYSLFERRALYSNIFYDIQVPYSCGSIRSYNPYKNNAATCVTSPFYPHITLNSLSNAVFLRDTLPKRKFI</sequence>
<dbReference type="InterPro" id="IPR007751">
    <property type="entry name" value="DUF676_lipase-like"/>
</dbReference>
<dbReference type="Gene3D" id="3.40.50.1820">
    <property type="entry name" value="alpha/beta hydrolase"/>
    <property type="match status" value="1"/>
</dbReference>
<dbReference type="OrthoDB" id="273452at2759"/>
<protein>
    <recommendedName>
        <fullName evidence="1">DUF676 domain-containing protein</fullName>
    </recommendedName>
</protein>
<evidence type="ECO:0000259" key="1">
    <source>
        <dbReference type="Pfam" id="PF05057"/>
    </source>
</evidence>
<dbReference type="Pfam" id="PF05057">
    <property type="entry name" value="DUF676"/>
    <property type="match status" value="1"/>
</dbReference>
<accession>A0A1V9Z5Q7</accession>
<dbReference type="InterPro" id="IPR029058">
    <property type="entry name" value="AB_hydrolase_fold"/>
</dbReference>
<reference evidence="2 3" key="1">
    <citation type="journal article" date="2014" name="Genome Biol. Evol.">
        <title>The secreted proteins of Achlya hypogyna and Thraustotheca clavata identify the ancestral oomycete secretome and reveal gene acquisitions by horizontal gene transfer.</title>
        <authorList>
            <person name="Misner I."/>
            <person name="Blouin N."/>
            <person name="Leonard G."/>
            <person name="Richards T.A."/>
            <person name="Lane C.E."/>
        </authorList>
    </citation>
    <scope>NUCLEOTIDE SEQUENCE [LARGE SCALE GENOMIC DNA]</scope>
    <source>
        <strain evidence="2 3">ATCC 34112</strain>
    </source>
</reference>
<proteinExistence type="predicted"/>
<dbReference type="EMBL" id="JNBS01002268">
    <property type="protein sequence ID" value="OQR93247.1"/>
    <property type="molecule type" value="Genomic_DNA"/>
</dbReference>
<gene>
    <name evidence="2" type="ORF">THRCLA_08497</name>
</gene>
<name>A0A1V9Z5Q7_9STRA</name>
<evidence type="ECO:0000313" key="3">
    <source>
        <dbReference type="Proteomes" id="UP000243217"/>
    </source>
</evidence>
<dbReference type="InterPro" id="IPR044294">
    <property type="entry name" value="Lipase-like"/>
</dbReference>
<dbReference type="PANTHER" id="PTHR12482">
    <property type="entry name" value="LIPASE ROG1-RELATED-RELATED"/>
    <property type="match status" value="1"/>
</dbReference>
<comment type="caution">
    <text evidence="2">The sequence shown here is derived from an EMBL/GenBank/DDBJ whole genome shotgun (WGS) entry which is preliminary data.</text>
</comment>
<keyword evidence="3" id="KW-1185">Reference proteome</keyword>
<dbReference type="SUPFAM" id="SSF53474">
    <property type="entry name" value="alpha/beta-Hydrolases"/>
    <property type="match status" value="1"/>
</dbReference>
<evidence type="ECO:0000313" key="2">
    <source>
        <dbReference type="EMBL" id="OQR93247.1"/>
    </source>
</evidence>
<dbReference type="PANTHER" id="PTHR12482:SF62">
    <property type="entry name" value="LIPASE ROG1-RELATED"/>
    <property type="match status" value="1"/>
</dbReference>
<dbReference type="Proteomes" id="UP000243217">
    <property type="component" value="Unassembled WGS sequence"/>
</dbReference>